<organism evidence="2 3">
    <name type="scientific">Candidatus Protofrankia californiensis</name>
    <dbReference type="NCBI Taxonomy" id="1839754"/>
    <lineage>
        <taxon>Bacteria</taxon>
        <taxon>Bacillati</taxon>
        <taxon>Actinomycetota</taxon>
        <taxon>Actinomycetes</taxon>
        <taxon>Frankiales</taxon>
        <taxon>Frankiaceae</taxon>
        <taxon>Protofrankia</taxon>
    </lineage>
</organism>
<keyword evidence="3" id="KW-1185">Reference proteome</keyword>
<name>A0A1C3NU82_9ACTN</name>
<feature type="region of interest" description="Disordered" evidence="1">
    <location>
        <begin position="112"/>
        <end position="140"/>
    </location>
</feature>
<evidence type="ECO:0000313" key="2">
    <source>
        <dbReference type="EMBL" id="SBW18634.1"/>
    </source>
</evidence>
<proteinExistence type="predicted"/>
<evidence type="ECO:0000313" key="3">
    <source>
        <dbReference type="Proteomes" id="UP000199013"/>
    </source>
</evidence>
<sequence length="244" mass="24821">MAVAPAWFLPAPLALPGPTGPLRFPPGAAGPPGPAGTAGPRWAPPCALAAGPTAPAGRVGPAGFSPSIRPPVPAGGAEWRRWPRRFCRFPCGLPLACVLLLARFYGPLRSRRPRPAGSAAPIPPGSRRAGARRSRWLGSGSSPVEGRFGLMADLVGSGSGPGPLGWGGMAVGPFRLRRTVGVGPALLMDRRAIVRAGLADGHVSERRAGGRTTRGHGGGGVVGVSSLLWGGMPRLCRAGSASRE</sequence>
<gene>
    <name evidence="2" type="ORF">FDG2_0748</name>
</gene>
<protein>
    <submittedName>
        <fullName evidence="2">Uncharacterized protein</fullName>
    </submittedName>
</protein>
<evidence type="ECO:0000256" key="1">
    <source>
        <dbReference type="SAM" id="MobiDB-lite"/>
    </source>
</evidence>
<reference evidence="3" key="1">
    <citation type="submission" date="2016-02" db="EMBL/GenBank/DDBJ databases">
        <authorList>
            <person name="Wibberg D."/>
        </authorList>
    </citation>
    <scope>NUCLEOTIDE SEQUENCE [LARGE SCALE GENOMIC DNA]</scope>
</reference>
<dbReference type="EMBL" id="FLUV01000300">
    <property type="protein sequence ID" value="SBW18634.1"/>
    <property type="molecule type" value="Genomic_DNA"/>
</dbReference>
<feature type="compositionally biased region" description="Low complexity" evidence="1">
    <location>
        <begin position="115"/>
        <end position="128"/>
    </location>
</feature>
<accession>A0A1C3NU82</accession>
<dbReference type="Proteomes" id="UP000199013">
    <property type="component" value="Unassembled WGS sequence"/>
</dbReference>
<dbReference type="AlphaFoldDB" id="A0A1C3NU82"/>